<dbReference type="AlphaFoldDB" id="A0A1E5KXC9"/>
<evidence type="ECO:0000313" key="2">
    <source>
        <dbReference type="Proteomes" id="UP000095256"/>
    </source>
</evidence>
<comment type="caution">
    <text evidence="1">The sequence shown here is derived from an EMBL/GenBank/DDBJ whole genome shotgun (WGS) entry which is preliminary data.</text>
</comment>
<evidence type="ECO:0008006" key="3">
    <source>
        <dbReference type="Google" id="ProtNLM"/>
    </source>
</evidence>
<gene>
    <name evidence="1" type="ORF">BCR26_02485</name>
</gene>
<evidence type="ECO:0000313" key="1">
    <source>
        <dbReference type="EMBL" id="OEH82319.1"/>
    </source>
</evidence>
<protein>
    <recommendedName>
        <fullName evidence="3">Coproporphyrinogen III oxidase</fullName>
    </recommendedName>
</protein>
<dbReference type="RefSeq" id="WP_069698594.1">
    <property type="nucleotide sequence ID" value="NZ_JAGGMA010000001.1"/>
</dbReference>
<proteinExistence type="predicted"/>
<dbReference type="STRING" id="762845.BCR26_02485"/>
<name>A0A1E5KXC9_9ENTE</name>
<sequence>MPKHDFTIVPHSEKLTYKDVELKDAVSVDDALILYLLDSLQWVESSWNDIFKKNIGINYYGVTFFVGEEITHLKSILESWVSLFKNAPNEFTMQKAIYPEEPFFKENILKELLSVIKLCDTALLENNVLVHYGI</sequence>
<dbReference type="Proteomes" id="UP000095256">
    <property type="component" value="Unassembled WGS sequence"/>
</dbReference>
<accession>A0A1E5KXC9</accession>
<dbReference type="EMBL" id="MIEK01000023">
    <property type="protein sequence ID" value="OEH82319.1"/>
    <property type="molecule type" value="Genomic_DNA"/>
</dbReference>
<reference evidence="1 2" key="1">
    <citation type="submission" date="2016-09" db="EMBL/GenBank/DDBJ databases">
        <authorList>
            <person name="Capua I."/>
            <person name="De Benedictis P."/>
            <person name="Joannis T."/>
            <person name="Lombin L.H."/>
            <person name="Cattoli G."/>
        </authorList>
    </citation>
    <scope>NUCLEOTIDE SEQUENCE [LARGE SCALE GENOMIC DNA]</scope>
    <source>
        <strain evidence="1 2">LMG 25899</strain>
    </source>
</reference>
<dbReference type="OrthoDB" id="2086109at2"/>
<keyword evidence="2" id="KW-1185">Reference proteome</keyword>
<organism evidence="1 2">
    <name type="scientific">Enterococcus rivorum</name>
    <dbReference type="NCBI Taxonomy" id="762845"/>
    <lineage>
        <taxon>Bacteria</taxon>
        <taxon>Bacillati</taxon>
        <taxon>Bacillota</taxon>
        <taxon>Bacilli</taxon>
        <taxon>Lactobacillales</taxon>
        <taxon>Enterococcaceae</taxon>
        <taxon>Enterococcus</taxon>
    </lineage>
</organism>